<evidence type="ECO:0000313" key="2">
    <source>
        <dbReference type="Proteomes" id="UP001139006"/>
    </source>
</evidence>
<protein>
    <submittedName>
        <fullName evidence="1">Uncharacterized protein</fullName>
    </submittedName>
</protein>
<sequence length="90" mass="10637">MNKKIRSLILISSLADLAYWKREIIIQYLENRHRDWKNVEHSLIDWSNALEKVISNSEELARQLDNSSELIDIISENISHYIDDVNSLKK</sequence>
<name>A0A9X2FJA0_9LACO</name>
<reference evidence="1 2" key="1">
    <citation type="journal article" date="2023" name="Int. J. Syst. Evol. Microbiol.">
        <title>Ligilactobacillus ubinensis sp. nov., a novel species isolated from the wild ferment of a durian fruit (Durio zibethinus).</title>
        <authorList>
            <person name="Heng Y.C."/>
            <person name="Menon N."/>
            <person name="Chen B."/>
            <person name="Loo B.Z.L."/>
            <person name="Wong G.W.J."/>
            <person name="Lim A.C.H."/>
            <person name="Silvaraju S."/>
            <person name="Kittelmann S."/>
        </authorList>
    </citation>
    <scope>NUCLEOTIDE SEQUENCE [LARGE SCALE GENOMIC DNA]</scope>
    <source>
        <strain evidence="1 2">WILCCON 0076</strain>
    </source>
</reference>
<gene>
    <name evidence="1" type="ORF">LB941_05285</name>
</gene>
<keyword evidence="2" id="KW-1185">Reference proteome</keyword>
<dbReference type="EMBL" id="JAIULA010000008">
    <property type="protein sequence ID" value="MCP0886751.1"/>
    <property type="molecule type" value="Genomic_DNA"/>
</dbReference>
<evidence type="ECO:0000313" key="1">
    <source>
        <dbReference type="EMBL" id="MCP0886751.1"/>
    </source>
</evidence>
<dbReference type="Proteomes" id="UP001139006">
    <property type="component" value="Unassembled WGS sequence"/>
</dbReference>
<comment type="caution">
    <text evidence="1">The sequence shown here is derived from an EMBL/GenBank/DDBJ whole genome shotgun (WGS) entry which is preliminary data.</text>
</comment>
<accession>A0A9X2FJA0</accession>
<proteinExistence type="predicted"/>
<dbReference type="AlphaFoldDB" id="A0A9X2FJA0"/>
<dbReference type="RefSeq" id="WP_253360096.1">
    <property type="nucleotide sequence ID" value="NZ_JAIULA010000008.1"/>
</dbReference>
<organism evidence="1 2">
    <name type="scientific">Ligilactobacillus ubinensis</name>
    <dbReference type="NCBI Taxonomy" id="2876789"/>
    <lineage>
        <taxon>Bacteria</taxon>
        <taxon>Bacillati</taxon>
        <taxon>Bacillota</taxon>
        <taxon>Bacilli</taxon>
        <taxon>Lactobacillales</taxon>
        <taxon>Lactobacillaceae</taxon>
        <taxon>Ligilactobacillus</taxon>
    </lineage>
</organism>